<feature type="compositionally biased region" description="Basic and acidic residues" evidence="23">
    <location>
        <begin position="74"/>
        <end position="115"/>
    </location>
</feature>
<keyword evidence="9" id="KW-0053">Apoptosis</keyword>
<accession>A0AAW0HNE3</accession>
<dbReference type="GO" id="GO:0031966">
    <property type="term" value="C:mitochondrial membrane"/>
    <property type="evidence" value="ECO:0007669"/>
    <property type="project" value="UniProtKB-SubCell"/>
</dbReference>
<evidence type="ECO:0000256" key="2">
    <source>
        <dbReference type="ARBA" id="ARBA00004304"/>
    </source>
</evidence>
<dbReference type="FunFam" id="2.30.42.10:FF:000145">
    <property type="entry name" value="serine protease HTRA2, mitochondrial"/>
    <property type="match status" value="1"/>
</dbReference>
<evidence type="ECO:0000313" key="27">
    <source>
        <dbReference type="Proteomes" id="UP001488838"/>
    </source>
</evidence>
<dbReference type="InterPro" id="IPR001940">
    <property type="entry name" value="Peptidase_S1C"/>
</dbReference>
<dbReference type="Pfam" id="PF17820">
    <property type="entry name" value="PDZ_6"/>
    <property type="match status" value="1"/>
</dbReference>
<evidence type="ECO:0000256" key="7">
    <source>
        <dbReference type="ARBA" id="ARBA00022670"/>
    </source>
</evidence>
<evidence type="ECO:0000256" key="14">
    <source>
        <dbReference type="ARBA" id="ARBA00022989"/>
    </source>
</evidence>
<keyword evidence="27" id="KW-1185">Reference proteome</keyword>
<gene>
    <name evidence="26" type="ORF">U0070_003100</name>
</gene>
<evidence type="ECO:0000256" key="22">
    <source>
        <dbReference type="ARBA" id="ARBA00082062"/>
    </source>
</evidence>
<dbReference type="SUPFAM" id="SSF50156">
    <property type="entry name" value="PDZ domain-like"/>
    <property type="match status" value="1"/>
</dbReference>
<dbReference type="GO" id="GO:0097193">
    <property type="term" value="P:intrinsic apoptotic signaling pathway"/>
    <property type="evidence" value="ECO:0007669"/>
    <property type="project" value="UniProtKB-ARBA"/>
</dbReference>
<dbReference type="GO" id="GO:1903146">
    <property type="term" value="P:regulation of autophagy of mitochondrion"/>
    <property type="evidence" value="ECO:0007669"/>
    <property type="project" value="UniProtKB-ARBA"/>
</dbReference>
<feature type="compositionally biased region" description="Gly residues" evidence="23">
    <location>
        <begin position="159"/>
        <end position="169"/>
    </location>
</feature>
<feature type="transmembrane region" description="Helical" evidence="24">
    <location>
        <begin position="352"/>
        <end position="371"/>
    </location>
</feature>
<dbReference type="PANTHER" id="PTHR22939:SF127">
    <property type="entry name" value="SERINE PROTEASE HTRA2, MITOCHONDRIAL"/>
    <property type="match status" value="1"/>
</dbReference>
<keyword evidence="12" id="KW-0832">Ubl conjugation</keyword>
<evidence type="ECO:0000256" key="13">
    <source>
        <dbReference type="ARBA" id="ARBA00022946"/>
    </source>
</evidence>
<dbReference type="FunFam" id="2.40.10.120:FF:000004">
    <property type="entry name" value="Serine protease HTRA2, mitochondrial"/>
    <property type="match status" value="1"/>
</dbReference>
<organism evidence="26 27">
    <name type="scientific">Myodes glareolus</name>
    <name type="common">Bank vole</name>
    <name type="synonym">Clethrionomys glareolus</name>
    <dbReference type="NCBI Taxonomy" id="447135"/>
    <lineage>
        <taxon>Eukaryota</taxon>
        <taxon>Metazoa</taxon>
        <taxon>Chordata</taxon>
        <taxon>Craniata</taxon>
        <taxon>Vertebrata</taxon>
        <taxon>Euteleostomi</taxon>
        <taxon>Mammalia</taxon>
        <taxon>Eutheria</taxon>
        <taxon>Euarchontoglires</taxon>
        <taxon>Glires</taxon>
        <taxon>Rodentia</taxon>
        <taxon>Myomorpha</taxon>
        <taxon>Muroidea</taxon>
        <taxon>Cricetidae</taxon>
        <taxon>Arvicolinae</taxon>
        <taxon>Myodes</taxon>
    </lineage>
</organism>
<dbReference type="Pfam" id="PF13365">
    <property type="entry name" value="Trypsin_2"/>
    <property type="match status" value="1"/>
</dbReference>
<evidence type="ECO:0000256" key="17">
    <source>
        <dbReference type="ARBA" id="ARBA00023145"/>
    </source>
</evidence>
<dbReference type="PRINTS" id="PR00834">
    <property type="entry name" value="PROTEASES2C"/>
</dbReference>
<dbReference type="PANTHER" id="PTHR22939">
    <property type="entry name" value="SERINE PROTEASE FAMILY S1C HTRA-RELATED"/>
    <property type="match status" value="1"/>
</dbReference>
<keyword evidence="8 24" id="KW-0812">Transmembrane</keyword>
<dbReference type="GO" id="GO:0034599">
    <property type="term" value="P:cellular response to oxidative stress"/>
    <property type="evidence" value="ECO:0007669"/>
    <property type="project" value="UniProtKB-ARBA"/>
</dbReference>
<dbReference type="InterPro" id="IPR009003">
    <property type="entry name" value="Peptidase_S1_PA"/>
</dbReference>
<keyword evidence="13" id="KW-0809">Transit peptide</keyword>
<protein>
    <recommendedName>
        <fullName evidence="6">Serine protease HTRA2, mitochondrial</fullName>
        <ecNumber evidence="5">3.4.21.108</ecNumber>
    </recommendedName>
    <alternativeName>
        <fullName evidence="18">High temperature requirement protein A2</fullName>
    </alternativeName>
    <alternativeName>
        <fullName evidence="22">Omi stress-regulated endoprotease</fullName>
    </alternativeName>
    <alternativeName>
        <fullName evidence="20">Serine protease 25</fullName>
    </alternativeName>
    <alternativeName>
        <fullName evidence="21">Serine proteinase OMI</fullName>
    </alternativeName>
</protein>
<comment type="function">
    <text evidence="19">Serine protease that shows proteolytic activity against a non-specific substrate beta-casein. Promotes apoptosis by either relieving the inhibition of BIRC proteins on caspases, leading to an increase in caspase activity; or by a BIRC inhibition-independent, caspase-independent and serine protease activity-dependent mechanism. Cleaves BIRC6 and relieves its inhibition on CASP3, CASP7 and CASP9, but it is also prone to inhibition by BIRC6. Cleaves THAP5 and promotes its degradation during apoptosis.</text>
</comment>
<evidence type="ECO:0000256" key="4">
    <source>
        <dbReference type="ARBA" id="ARBA00010541"/>
    </source>
</evidence>
<dbReference type="Gene3D" id="2.30.42.10">
    <property type="match status" value="1"/>
</dbReference>
<evidence type="ECO:0000256" key="24">
    <source>
        <dbReference type="SAM" id="Phobius"/>
    </source>
</evidence>
<keyword evidence="7" id="KW-0645">Protease</keyword>
<reference evidence="26 27" key="1">
    <citation type="journal article" date="2023" name="bioRxiv">
        <title>Conserved and derived expression patterns and positive selection on dental genes reveal complex evolutionary context of ever-growing rodent molars.</title>
        <authorList>
            <person name="Calamari Z.T."/>
            <person name="Song A."/>
            <person name="Cohen E."/>
            <person name="Akter M."/>
            <person name="Roy R.D."/>
            <person name="Hallikas O."/>
            <person name="Christensen M.M."/>
            <person name="Li P."/>
            <person name="Marangoni P."/>
            <person name="Jernvall J."/>
            <person name="Klein O.D."/>
        </authorList>
    </citation>
    <scope>NUCLEOTIDE SEQUENCE [LARGE SCALE GENOMIC DNA]</scope>
    <source>
        <strain evidence="26">V071</strain>
    </source>
</reference>
<dbReference type="AlphaFoldDB" id="A0AAW0HNE3"/>
<evidence type="ECO:0000256" key="3">
    <source>
        <dbReference type="ARBA" id="ARBA00004569"/>
    </source>
</evidence>
<evidence type="ECO:0000256" key="23">
    <source>
        <dbReference type="SAM" id="MobiDB-lite"/>
    </source>
</evidence>
<evidence type="ECO:0000256" key="20">
    <source>
        <dbReference type="ARBA" id="ARBA00075630"/>
    </source>
</evidence>
<comment type="catalytic activity">
    <reaction evidence="1">
        <text>Cleavage of non-polar aliphatic amino-acids at the P1 position, with a preference for Val, Ile and Met. At the P2 and P3 positions, Arg is selected most strongly with a secondary preference for other hydrophilic residues.</text>
        <dbReference type="EC" id="3.4.21.108"/>
    </reaction>
</comment>
<dbReference type="Gene3D" id="2.40.10.120">
    <property type="match status" value="1"/>
</dbReference>
<comment type="subcellular location">
    <subcellularLocation>
        <location evidence="3">Mitochondrion intermembrane space</location>
    </subcellularLocation>
    <subcellularLocation>
        <location evidence="2">Mitochondrion membrane</location>
        <topology evidence="2">Single-pass membrane protein</topology>
    </subcellularLocation>
</comment>
<evidence type="ECO:0000256" key="19">
    <source>
        <dbReference type="ARBA" id="ARBA00053829"/>
    </source>
</evidence>
<comment type="similarity">
    <text evidence="4">Belongs to the peptidase S1C family.</text>
</comment>
<evidence type="ECO:0000259" key="25">
    <source>
        <dbReference type="PROSITE" id="PS50106"/>
    </source>
</evidence>
<dbReference type="GO" id="GO:0005758">
    <property type="term" value="C:mitochondrial intermembrane space"/>
    <property type="evidence" value="ECO:0007669"/>
    <property type="project" value="UniProtKB-SubCell"/>
</dbReference>
<dbReference type="GO" id="GO:0006508">
    <property type="term" value="P:proteolysis"/>
    <property type="evidence" value="ECO:0007669"/>
    <property type="project" value="UniProtKB-KW"/>
</dbReference>
<keyword evidence="10" id="KW-0378">Hydrolase</keyword>
<dbReference type="GO" id="GO:0007005">
    <property type="term" value="P:mitochondrion organization"/>
    <property type="evidence" value="ECO:0007669"/>
    <property type="project" value="UniProtKB-ARBA"/>
</dbReference>
<dbReference type="Proteomes" id="UP001488838">
    <property type="component" value="Unassembled WGS sequence"/>
</dbReference>
<dbReference type="GO" id="GO:0004252">
    <property type="term" value="F:serine-type endopeptidase activity"/>
    <property type="evidence" value="ECO:0007669"/>
    <property type="project" value="InterPro"/>
</dbReference>
<evidence type="ECO:0000313" key="26">
    <source>
        <dbReference type="EMBL" id="KAK7803752.1"/>
    </source>
</evidence>
<keyword evidence="14 24" id="KW-1133">Transmembrane helix</keyword>
<dbReference type="InterPro" id="IPR036034">
    <property type="entry name" value="PDZ_sf"/>
</dbReference>
<evidence type="ECO:0000256" key="18">
    <source>
        <dbReference type="ARBA" id="ARBA00029644"/>
    </source>
</evidence>
<evidence type="ECO:0000256" key="8">
    <source>
        <dbReference type="ARBA" id="ARBA00022692"/>
    </source>
</evidence>
<evidence type="ECO:0000256" key="10">
    <source>
        <dbReference type="ARBA" id="ARBA00022801"/>
    </source>
</evidence>
<dbReference type="SMART" id="SM00228">
    <property type="entry name" value="PDZ"/>
    <property type="match status" value="1"/>
</dbReference>
<evidence type="ECO:0000256" key="15">
    <source>
        <dbReference type="ARBA" id="ARBA00023128"/>
    </source>
</evidence>
<keyword evidence="16 24" id="KW-0472">Membrane</keyword>
<feature type="domain" description="PDZ" evidence="25">
    <location>
        <begin position="636"/>
        <end position="702"/>
    </location>
</feature>
<feature type="region of interest" description="Disordered" evidence="23">
    <location>
        <begin position="140"/>
        <end position="182"/>
    </location>
</feature>
<evidence type="ECO:0000256" key="21">
    <source>
        <dbReference type="ARBA" id="ARBA00082021"/>
    </source>
</evidence>
<feature type="region of interest" description="Disordered" evidence="23">
    <location>
        <begin position="61"/>
        <end position="122"/>
    </location>
</feature>
<evidence type="ECO:0000256" key="11">
    <source>
        <dbReference type="ARBA" id="ARBA00022825"/>
    </source>
</evidence>
<evidence type="ECO:0000256" key="12">
    <source>
        <dbReference type="ARBA" id="ARBA00022843"/>
    </source>
</evidence>
<comment type="caution">
    <text evidence="26">The sequence shown here is derived from an EMBL/GenBank/DDBJ whole genome shotgun (WGS) entry which is preliminary data.</text>
</comment>
<evidence type="ECO:0000256" key="9">
    <source>
        <dbReference type="ARBA" id="ARBA00022703"/>
    </source>
</evidence>
<dbReference type="GO" id="GO:0043065">
    <property type="term" value="P:positive regulation of apoptotic process"/>
    <property type="evidence" value="ECO:0007669"/>
    <property type="project" value="UniProtKB-ARBA"/>
</dbReference>
<evidence type="ECO:0000256" key="5">
    <source>
        <dbReference type="ARBA" id="ARBA00013033"/>
    </source>
</evidence>
<dbReference type="CDD" id="cd06785">
    <property type="entry name" value="cpPDZ_HtrA-like"/>
    <property type="match status" value="1"/>
</dbReference>
<sequence>MGGEQVDYVVVKRCDMVGNKDPDAVIPEFGVLLPGHEPQYCTHGPYHEPGDTDGGDCAVLNQAQPGGSPGTAEEAQHQEAEADRSVEQQREQQKAVTREPAARGDAIRRRSREDPLTSVFPPQCLPVRVKEPLRPRSWGRFHRSRLRKAGPLSPPSSQGRGGSWEGGVFGHPQGCQNPRSRSAPEGLALPACLAVGGGGGNVCVCARARTPKIARPEGTTIPGMHWTDTGVPRFSKTGKERAEAELMAALKAGRGAGRILRAWRALGGIFWGKGPLLTPDLRVLMTSGTPDPQARMTYGTPSLPARVPVGVPASRARLMPGTPDLWARLTVGTPDSGAQEAYRSSGARRREWLAVAVGAGGAILLLLWGWGRGLPAVLAAVPAPPPKSPRSQYNFIADVVEKTAPAVVYIEILDRHPFSGREVPISNGSGFVVASDGLIVTNAHVVADRRRVRVRLPSGDTYEAMVTAVDPVADIATLRIQTKEPLPTLPLGRSADVRQGEFVVAMGSPFALQNTITSGIVSSAQRPARDLGLPQNNVEYIQTDAAIDFGNSGGPLVNLDGEVIGVNTMKVTAGISFAIPSDRLREFLHRGEKKNSWFGISGSQRRYIGVMMLTLTPSILAELQLREPSFPDVQHGVLIHKVILGSPAHRAGLRPGDVILAIGEKMVQNAEDVYEAVRTQSQLAVRIRRGSETLTLYVTPEVTE</sequence>
<proteinExistence type="inferred from homology"/>
<dbReference type="EC" id="3.4.21.108" evidence="5"/>
<dbReference type="InterPro" id="IPR001478">
    <property type="entry name" value="PDZ"/>
</dbReference>
<evidence type="ECO:0000256" key="16">
    <source>
        <dbReference type="ARBA" id="ARBA00023136"/>
    </source>
</evidence>
<name>A0AAW0HNE3_MYOGA</name>
<evidence type="ECO:0000256" key="1">
    <source>
        <dbReference type="ARBA" id="ARBA00001760"/>
    </source>
</evidence>
<evidence type="ECO:0000256" key="6">
    <source>
        <dbReference type="ARBA" id="ARBA00016929"/>
    </source>
</evidence>
<dbReference type="SUPFAM" id="SSF50494">
    <property type="entry name" value="Trypsin-like serine proteases"/>
    <property type="match status" value="1"/>
</dbReference>
<keyword evidence="11" id="KW-0720">Serine protease</keyword>
<dbReference type="EMBL" id="JBBHLL010000404">
    <property type="protein sequence ID" value="KAK7803752.1"/>
    <property type="molecule type" value="Genomic_DNA"/>
</dbReference>
<dbReference type="GO" id="GO:0032991">
    <property type="term" value="C:protein-containing complex"/>
    <property type="evidence" value="ECO:0007669"/>
    <property type="project" value="UniProtKB-ARBA"/>
</dbReference>
<keyword evidence="15" id="KW-0496">Mitochondrion</keyword>
<dbReference type="PROSITE" id="PS50106">
    <property type="entry name" value="PDZ"/>
    <property type="match status" value="1"/>
</dbReference>
<dbReference type="InterPro" id="IPR041489">
    <property type="entry name" value="PDZ_6"/>
</dbReference>
<keyword evidence="17" id="KW-0865">Zymogen</keyword>